<evidence type="ECO:0000313" key="1">
    <source>
        <dbReference type="EMBL" id="SLN47365.1"/>
    </source>
</evidence>
<name>A0A1X6ZC38_9RHOB</name>
<dbReference type="AlphaFoldDB" id="A0A1X6ZC38"/>
<dbReference type="OrthoDB" id="7709161at2"/>
<evidence type="ECO:0008006" key="3">
    <source>
        <dbReference type="Google" id="ProtNLM"/>
    </source>
</evidence>
<reference evidence="2" key="1">
    <citation type="submission" date="2017-03" db="EMBL/GenBank/DDBJ databases">
        <authorList>
            <person name="Rodrigo-Torres L."/>
            <person name="Arahal R.D."/>
            <person name="Lucena T."/>
        </authorList>
    </citation>
    <scope>NUCLEOTIDE SEQUENCE [LARGE SCALE GENOMIC DNA]</scope>
    <source>
        <strain evidence="2">CECT 8411</strain>
    </source>
</reference>
<sequence>MLDSQPTYDVSNTASAVLLFDRAMRVQAVRSDIVRAAQELGRLSDQQLAEIGINRIDIDNTIERFI</sequence>
<organism evidence="1 2">
    <name type="scientific">Ruegeria meonggei</name>
    <dbReference type="NCBI Taxonomy" id="1446476"/>
    <lineage>
        <taxon>Bacteria</taxon>
        <taxon>Pseudomonadati</taxon>
        <taxon>Pseudomonadota</taxon>
        <taxon>Alphaproteobacteria</taxon>
        <taxon>Rhodobacterales</taxon>
        <taxon>Roseobacteraceae</taxon>
        <taxon>Ruegeria</taxon>
    </lineage>
</organism>
<dbReference type="Proteomes" id="UP000193778">
    <property type="component" value="Unassembled WGS sequence"/>
</dbReference>
<evidence type="ECO:0000313" key="2">
    <source>
        <dbReference type="Proteomes" id="UP000193778"/>
    </source>
</evidence>
<proteinExistence type="predicted"/>
<dbReference type="EMBL" id="FWFP01000005">
    <property type="protein sequence ID" value="SLN47365.1"/>
    <property type="molecule type" value="Genomic_DNA"/>
</dbReference>
<keyword evidence="2" id="KW-1185">Reference proteome</keyword>
<protein>
    <recommendedName>
        <fullName evidence="3">DUF1127 domain-containing protein</fullName>
    </recommendedName>
</protein>
<gene>
    <name evidence="1" type="ORF">RUM8411_02241</name>
</gene>
<dbReference type="RefSeq" id="WP_085822738.1">
    <property type="nucleotide sequence ID" value="NZ_FWFP01000005.1"/>
</dbReference>
<accession>A0A1X6ZC38</accession>